<evidence type="ECO:0000256" key="1">
    <source>
        <dbReference type="SAM" id="MobiDB-lite"/>
    </source>
</evidence>
<sequence>MPSFGSAQGSNGAMSAPQSDGFVWPESEPPRTRSLVSARMLTELQRTTSASPPNQLPVPLVSSAGRRGGVSIPVSPRDEQCEASSLPPAHSADRLQTSAVMRELNEQIDALLPLGKIAVEEGNVSLEETPHEVWEEISLDGDKQGTLLPRLEASGPAWPSPLRVSVSAESLDDIKLSPQQSDAPRKESEALPPLTPETPPKKLSMPKRKSSRPKFFVPGKLDEE</sequence>
<reference evidence="3" key="5">
    <citation type="submission" date="2018-04" db="UniProtKB">
        <authorList>
            <consortium name="EnsemblFungi"/>
        </authorList>
    </citation>
    <scope>IDENTIFICATION</scope>
    <source>
        <strain evidence="3">R3-111a-1</strain>
    </source>
</reference>
<dbReference type="AlphaFoldDB" id="J3NUM1"/>
<name>J3NUM1_GAET3</name>
<dbReference type="HOGENOM" id="CLU_1235086_0_0_1"/>
<keyword evidence="4" id="KW-1185">Reference proteome</keyword>
<evidence type="ECO:0000313" key="2">
    <source>
        <dbReference type="EMBL" id="EJT79894.1"/>
    </source>
</evidence>
<reference evidence="4" key="1">
    <citation type="submission" date="2010-07" db="EMBL/GenBank/DDBJ databases">
        <title>The genome sequence of Gaeumannomyces graminis var. tritici strain R3-111a-1.</title>
        <authorList>
            <consortium name="The Broad Institute Genome Sequencing Platform"/>
            <person name="Ma L.-J."/>
            <person name="Dead R."/>
            <person name="Young S."/>
            <person name="Zeng Q."/>
            <person name="Koehrsen M."/>
            <person name="Alvarado L."/>
            <person name="Berlin A."/>
            <person name="Chapman S.B."/>
            <person name="Chen Z."/>
            <person name="Freedman E."/>
            <person name="Gellesch M."/>
            <person name="Goldberg J."/>
            <person name="Griggs A."/>
            <person name="Gujja S."/>
            <person name="Heilman E.R."/>
            <person name="Heiman D."/>
            <person name="Hepburn T."/>
            <person name="Howarth C."/>
            <person name="Jen D."/>
            <person name="Larson L."/>
            <person name="Mehta T."/>
            <person name="Neiman D."/>
            <person name="Pearson M."/>
            <person name="Roberts A."/>
            <person name="Saif S."/>
            <person name="Shea T."/>
            <person name="Shenoy N."/>
            <person name="Sisk P."/>
            <person name="Stolte C."/>
            <person name="Sykes S."/>
            <person name="Walk T."/>
            <person name="White J."/>
            <person name="Yandava C."/>
            <person name="Haas B."/>
            <person name="Nusbaum C."/>
            <person name="Birren B."/>
        </authorList>
    </citation>
    <scope>NUCLEOTIDE SEQUENCE [LARGE SCALE GENOMIC DNA]</scope>
    <source>
        <strain evidence="4">R3-111a-1</strain>
    </source>
</reference>
<evidence type="ECO:0000313" key="3">
    <source>
        <dbReference type="EnsemblFungi" id="EJT79894"/>
    </source>
</evidence>
<dbReference type="RefSeq" id="XP_009221039.1">
    <property type="nucleotide sequence ID" value="XM_009222775.1"/>
</dbReference>
<accession>J3NUM1</accession>
<evidence type="ECO:0000313" key="4">
    <source>
        <dbReference type="Proteomes" id="UP000006039"/>
    </source>
</evidence>
<dbReference type="EMBL" id="GL385396">
    <property type="protein sequence ID" value="EJT79894.1"/>
    <property type="molecule type" value="Genomic_DNA"/>
</dbReference>
<reference evidence="3" key="4">
    <citation type="journal article" date="2015" name="G3 (Bethesda)">
        <title>Genome sequences of three phytopathogenic species of the Magnaporthaceae family of fungi.</title>
        <authorList>
            <person name="Okagaki L.H."/>
            <person name="Nunes C.C."/>
            <person name="Sailsbery J."/>
            <person name="Clay B."/>
            <person name="Brown D."/>
            <person name="John T."/>
            <person name="Oh Y."/>
            <person name="Young N."/>
            <person name="Fitzgerald M."/>
            <person name="Haas B.J."/>
            <person name="Zeng Q."/>
            <person name="Young S."/>
            <person name="Adiconis X."/>
            <person name="Fan L."/>
            <person name="Levin J.Z."/>
            <person name="Mitchell T.K."/>
            <person name="Okubara P.A."/>
            <person name="Farman M.L."/>
            <person name="Kohn L.M."/>
            <person name="Birren B."/>
            <person name="Ma L.-J."/>
            <person name="Dean R.A."/>
        </authorList>
    </citation>
    <scope>NUCLEOTIDE SEQUENCE</scope>
    <source>
        <strain evidence="3">R3-111a-1</strain>
    </source>
</reference>
<dbReference type="Proteomes" id="UP000006039">
    <property type="component" value="Unassembled WGS sequence"/>
</dbReference>
<reference evidence="2" key="3">
    <citation type="submission" date="2010-09" db="EMBL/GenBank/DDBJ databases">
        <title>Annotation of Gaeumannomyces graminis var. tritici R3-111a-1.</title>
        <authorList>
            <consortium name="The Broad Institute Genome Sequencing Platform"/>
            <person name="Ma L.-J."/>
            <person name="Dead R."/>
            <person name="Young S.K."/>
            <person name="Zeng Q."/>
            <person name="Gargeya S."/>
            <person name="Fitzgerald M."/>
            <person name="Haas B."/>
            <person name="Abouelleil A."/>
            <person name="Alvarado L."/>
            <person name="Arachchi H.M."/>
            <person name="Berlin A."/>
            <person name="Brown A."/>
            <person name="Chapman S.B."/>
            <person name="Chen Z."/>
            <person name="Dunbar C."/>
            <person name="Freedman E."/>
            <person name="Gearin G."/>
            <person name="Gellesch M."/>
            <person name="Goldberg J."/>
            <person name="Griggs A."/>
            <person name="Gujja S."/>
            <person name="Heiman D."/>
            <person name="Howarth C."/>
            <person name="Larson L."/>
            <person name="Lui A."/>
            <person name="MacDonald P.J.P."/>
            <person name="Mehta T."/>
            <person name="Montmayeur A."/>
            <person name="Murphy C."/>
            <person name="Neiman D."/>
            <person name="Pearson M."/>
            <person name="Priest M."/>
            <person name="Roberts A."/>
            <person name="Saif S."/>
            <person name="Shea T."/>
            <person name="Shenoy N."/>
            <person name="Sisk P."/>
            <person name="Stolte C."/>
            <person name="Sykes S."/>
            <person name="Yandava C."/>
            <person name="Wortman J."/>
            <person name="Nusbaum C."/>
            <person name="Birren B."/>
        </authorList>
    </citation>
    <scope>NUCLEOTIDE SEQUENCE</scope>
    <source>
        <strain evidence="2">R3-111a-1</strain>
    </source>
</reference>
<feature type="compositionally biased region" description="Polar residues" evidence="1">
    <location>
        <begin position="44"/>
        <end position="53"/>
    </location>
</feature>
<protein>
    <submittedName>
        <fullName evidence="2 3">Uncharacterized protein</fullName>
    </submittedName>
</protein>
<feature type="compositionally biased region" description="Polar residues" evidence="1">
    <location>
        <begin position="1"/>
        <end position="18"/>
    </location>
</feature>
<dbReference type="VEuPathDB" id="FungiDB:GGTG_04976"/>
<organism evidence="2">
    <name type="scientific">Gaeumannomyces tritici (strain R3-111a-1)</name>
    <name type="common">Wheat and barley take-all root rot fungus</name>
    <name type="synonym">Gaeumannomyces graminis var. tritici</name>
    <dbReference type="NCBI Taxonomy" id="644352"/>
    <lineage>
        <taxon>Eukaryota</taxon>
        <taxon>Fungi</taxon>
        <taxon>Dikarya</taxon>
        <taxon>Ascomycota</taxon>
        <taxon>Pezizomycotina</taxon>
        <taxon>Sordariomycetes</taxon>
        <taxon>Sordariomycetidae</taxon>
        <taxon>Magnaporthales</taxon>
        <taxon>Magnaporthaceae</taxon>
        <taxon>Gaeumannomyces</taxon>
    </lineage>
</organism>
<proteinExistence type="predicted"/>
<gene>
    <name evidence="3" type="primary">20345434</name>
    <name evidence="2" type="ORF">GGTG_04976</name>
</gene>
<feature type="region of interest" description="Disordered" evidence="1">
    <location>
        <begin position="1"/>
        <end position="94"/>
    </location>
</feature>
<dbReference type="EnsemblFungi" id="EJT79894">
    <property type="protein sequence ID" value="EJT79894"/>
    <property type="gene ID" value="GGTG_04976"/>
</dbReference>
<reference evidence="2" key="2">
    <citation type="submission" date="2010-07" db="EMBL/GenBank/DDBJ databases">
        <authorList>
            <consortium name="The Broad Institute Genome Sequencing Platform"/>
            <consortium name="Broad Institute Genome Sequencing Center for Infectious Disease"/>
            <person name="Ma L.-J."/>
            <person name="Dead R."/>
            <person name="Young S."/>
            <person name="Zeng Q."/>
            <person name="Koehrsen M."/>
            <person name="Alvarado L."/>
            <person name="Berlin A."/>
            <person name="Chapman S.B."/>
            <person name="Chen Z."/>
            <person name="Freedman E."/>
            <person name="Gellesch M."/>
            <person name="Goldberg J."/>
            <person name="Griggs A."/>
            <person name="Gujja S."/>
            <person name="Heilman E.R."/>
            <person name="Heiman D."/>
            <person name="Hepburn T."/>
            <person name="Howarth C."/>
            <person name="Jen D."/>
            <person name="Larson L."/>
            <person name="Mehta T."/>
            <person name="Neiman D."/>
            <person name="Pearson M."/>
            <person name="Roberts A."/>
            <person name="Saif S."/>
            <person name="Shea T."/>
            <person name="Shenoy N."/>
            <person name="Sisk P."/>
            <person name="Stolte C."/>
            <person name="Sykes S."/>
            <person name="Walk T."/>
            <person name="White J."/>
            <person name="Yandava C."/>
            <person name="Haas B."/>
            <person name="Nusbaum C."/>
            <person name="Birren B."/>
        </authorList>
    </citation>
    <scope>NUCLEOTIDE SEQUENCE</scope>
    <source>
        <strain evidence="2">R3-111a-1</strain>
    </source>
</reference>
<feature type="region of interest" description="Disordered" evidence="1">
    <location>
        <begin position="171"/>
        <end position="224"/>
    </location>
</feature>
<dbReference type="GeneID" id="20345434"/>